<dbReference type="Proteomes" id="UP000001194">
    <property type="component" value="Unassembled WGS sequence"/>
</dbReference>
<dbReference type="GeneID" id="6082166"/>
<dbReference type="AlphaFoldDB" id="B0DRM0"/>
<name>B0DRM0_LACBS</name>
<reference evidence="1 2" key="1">
    <citation type="journal article" date="2008" name="Nature">
        <title>The genome of Laccaria bicolor provides insights into mycorrhizal symbiosis.</title>
        <authorList>
            <person name="Martin F."/>
            <person name="Aerts A."/>
            <person name="Ahren D."/>
            <person name="Brun A."/>
            <person name="Danchin E.G.J."/>
            <person name="Duchaussoy F."/>
            <person name="Gibon J."/>
            <person name="Kohler A."/>
            <person name="Lindquist E."/>
            <person name="Pereda V."/>
            <person name="Salamov A."/>
            <person name="Shapiro H.J."/>
            <person name="Wuyts J."/>
            <person name="Blaudez D."/>
            <person name="Buee M."/>
            <person name="Brokstein P."/>
            <person name="Canbaeck B."/>
            <person name="Cohen D."/>
            <person name="Courty P.E."/>
            <person name="Coutinho P.M."/>
            <person name="Delaruelle C."/>
            <person name="Detter J.C."/>
            <person name="Deveau A."/>
            <person name="DiFazio S."/>
            <person name="Duplessis S."/>
            <person name="Fraissinet-Tachet L."/>
            <person name="Lucic E."/>
            <person name="Frey-Klett P."/>
            <person name="Fourrey C."/>
            <person name="Feussner I."/>
            <person name="Gay G."/>
            <person name="Grimwood J."/>
            <person name="Hoegger P.J."/>
            <person name="Jain P."/>
            <person name="Kilaru S."/>
            <person name="Labbe J."/>
            <person name="Lin Y.C."/>
            <person name="Legue V."/>
            <person name="Le Tacon F."/>
            <person name="Marmeisse R."/>
            <person name="Melayah D."/>
            <person name="Montanini B."/>
            <person name="Muratet M."/>
            <person name="Nehls U."/>
            <person name="Niculita-Hirzel H."/>
            <person name="Oudot-Le Secq M.P."/>
            <person name="Peter M."/>
            <person name="Quesneville H."/>
            <person name="Rajashekar B."/>
            <person name="Reich M."/>
            <person name="Rouhier N."/>
            <person name="Schmutz J."/>
            <person name="Yin T."/>
            <person name="Chalot M."/>
            <person name="Henrissat B."/>
            <person name="Kuees U."/>
            <person name="Lucas S."/>
            <person name="Van de Peer Y."/>
            <person name="Podila G.K."/>
            <person name="Polle A."/>
            <person name="Pukkila P.J."/>
            <person name="Richardson P.M."/>
            <person name="Rouze P."/>
            <person name="Sanders I.R."/>
            <person name="Stajich J.E."/>
            <person name="Tunlid A."/>
            <person name="Tuskan G."/>
            <person name="Grigoriev I.V."/>
        </authorList>
    </citation>
    <scope>NUCLEOTIDE SEQUENCE [LARGE SCALE GENOMIC DNA]</scope>
    <source>
        <strain evidence="2">S238N-H82 / ATCC MYA-4686</strain>
    </source>
</reference>
<dbReference type="RefSeq" id="XP_001886605.1">
    <property type="nucleotide sequence ID" value="XM_001886570.1"/>
</dbReference>
<evidence type="ECO:0000313" key="1">
    <source>
        <dbReference type="EMBL" id="EDR02895.1"/>
    </source>
</evidence>
<dbReference type="EMBL" id="DS547128">
    <property type="protein sequence ID" value="EDR02895.1"/>
    <property type="molecule type" value="Genomic_DNA"/>
</dbReference>
<dbReference type="HOGENOM" id="CLU_2886210_0_0_1"/>
<proteinExistence type="predicted"/>
<dbReference type="KEGG" id="lbc:LACBIDRAFT_308093"/>
<dbReference type="InParanoid" id="B0DRM0"/>
<gene>
    <name evidence="1" type="ORF">LACBIDRAFT_308093</name>
</gene>
<keyword evidence="2" id="KW-1185">Reference proteome</keyword>
<sequence>MVTCLPFFLCARYRHPPPSYPSVEVRNWTIKLLAVQTKNPYGSPLDSYKRMNPPLIHFEVELV</sequence>
<accession>B0DRM0</accession>
<protein>
    <submittedName>
        <fullName evidence="1">Predicted protein</fullName>
    </submittedName>
</protein>
<organism evidence="2">
    <name type="scientific">Laccaria bicolor (strain S238N-H82 / ATCC MYA-4686)</name>
    <name type="common">Bicoloured deceiver</name>
    <name type="synonym">Laccaria laccata var. bicolor</name>
    <dbReference type="NCBI Taxonomy" id="486041"/>
    <lineage>
        <taxon>Eukaryota</taxon>
        <taxon>Fungi</taxon>
        <taxon>Dikarya</taxon>
        <taxon>Basidiomycota</taxon>
        <taxon>Agaricomycotina</taxon>
        <taxon>Agaricomycetes</taxon>
        <taxon>Agaricomycetidae</taxon>
        <taxon>Agaricales</taxon>
        <taxon>Agaricineae</taxon>
        <taxon>Hydnangiaceae</taxon>
        <taxon>Laccaria</taxon>
    </lineage>
</organism>
<evidence type="ECO:0000313" key="2">
    <source>
        <dbReference type="Proteomes" id="UP000001194"/>
    </source>
</evidence>